<dbReference type="FunFam" id="1.50.40.10:FF:000021">
    <property type="entry name" value="SFC1p Mitochondrial succinate-fumarate transporter"/>
    <property type="match status" value="1"/>
</dbReference>
<dbReference type="InterPro" id="IPR002067">
    <property type="entry name" value="MCP"/>
</dbReference>
<keyword evidence="7" id="KW-1133">Transmembrane helix</keyword>
<comment type="caution">
    <text evidence="12">The sequence shown here is derived from an EMBL/GenBank/DDBJ whole genome shotgun (WGS) entry which is preliminary data.</text>
</comment>
<dbReference type="Proteomes" id="UP000242875">
    <property type="component" value="Unassembled WGS sequence"/>
</dbReference>
<evidence type="ECO:0000256" key="5">
    <source>
        <dbReference type="ARBA" id="ARBA00022737"/>
    </source>
</evidence>
<comment type="subcellular location">
    <subcellularLocation>
        <location evidence="1">Mitochondrion inner membrane</location>
        <topology evidence="1">Multi-pass membrane protein</topology>
    </subcellularLocation>
</comment>
<feature type="repeat" description="Solcar" evidence="10">
    <location>
        <begin position="112"/>
        <end position="203"/>
    </location>
</feature>
<keyword evidence="6" id="KW-0999">Mitochondrion inner membrane</keyword>
<dbReference type="Gene3D" id="1.50.40.10">
    <property type="entry name" value="Mitochondrial carrier domain"/>
    <property type="match status" value="1"/>
</dbReference>
<keyword evidence="5" id="KW-0677">Repeat</keyword>
<evidence type="ECO:0000256" key="9">
    <source>
        <dbReference type="ARBA" id="ARBA00023136"/>
    </source>
</evidence>
<dbReference type="PROSITE" id="PS50920">
    <property type="entry name" value="SOLCAR"/>
    <property type="match status" value="3"/>
</dbReference>
<evidence type="ECO:0000313" key="12">
    <source>
        <dbReference type="EMBL" id="OZJ04116.1"/>
    </source>
</evidence>
<keyword evidence="4 10" id="KW-0812">Transmembrane</keyword>
<evidence type="ECO:0000256" key="6">
    <source>
        <dbReference type="ARBA" id="ARBA00022792"/>
    </source>
</evidence>
<evidence type="ECO:0008006" key="14">
    <source>
        <dbReference type="Google" id="ProtNLM"/>
    </source>
</evidence>
<keyword evidence="8" id="KW-0496">Mitochondrion</keyword>
<feature type="repeat" description="Solcar" evidence="10">
    <location>
        <begin position="10"/>
        <end position="101"/>
    </location>
</feature>
<dbReference type="PANTHER" id="PTHR45788">
    <property type="entry name" value="SUCCINATE/FUMARATE MITOCHONDRIAL TRANSPORTER-RELATED"/>
    <property type="match status" value="1"/>
</dbReference>
<sequence>MPPANDAKKPPLLIHLVAGGSAGFVEACCCHPLDTIKVRMQLSKSGNRNAQGRSLSFLGVGAKIVRNESFFALYKGLGAVVTGIVPKMAIRFSSFEFYKSLMANADGKVATGAVFLAGLAAGTTEAVAVVTPMEVVKIRLQAQRHSMADPLDIPKYRNAGHAAYTILREEGPRALYKGVVLTALRQATNQAVNFTAYQEFKKYFQKMQDLDVLPSYQHLILGGVSGAMGPLSNAPIDTIKTRIQRRASPDSGWKRFSNITKEIYQKEGIRAFYKGITPRVLRVAPGQAITFMVYEKVKGWIEAIKDKVDNGEGLGDIVVQVADTVSGKA</sequence>
<evidence type="ECO:0000256" key="1">
    <source>
        <dbReference type="ARBA" id="ARBA00004448"/>
    </source>
</evidence>
<keyword evidence="9 10" id="KW-0472">Membrane</keyword>
<dbReference type="AlphaFoldDB" id="A0A261Y0J4"/>
<evidence type="ECO:0000256" key="3">
    <source>
        <dbReference type="ARBA" id="ARBA00022448"/>
    </source>
</evidence>
<dbReference type="GO" id="GO:0005743">
    <property type="term" value="C:mitochondrial inner membrane"/>
    <property type="evidence" value="ECO:0007669"/>
    <property type="project" value="UniProtKB-SubCell"/>
</dbReference>
<dbReference type="GO" id="GO:0005469">
    <property type="term" value="F:succinate:fumarate antiporter activity"/>
    <property type="evidence" value="ECO:0007669"/>
    <property type="project" value="EnsemblFungi"/>
</dbReference>
<organism evidence="12 13">
    <name type="scientific">Bifiguratus adelaidae</name>
    <dbReference type="NCBI Taxonomy" id="1938954"/>
    <lineage>
        <taxon>Eukaryota</taxon>
        <taxon>Fungi</taxon>
        <taxon>Fungi incertae sedis</taxon>
        <taxon>Mucoromycota</taxon>
        <taxon>Mucoromycotina</taxon>
        <taxon>Endogonomycetes</taxon>
        <taxon>Endogonales</taxon>
        <taxon>Endogonales incertae sedis</taxon>
        <taxon>Bifiguratus</taxon>
    </lineage>
</organism>
<evidence type="ECO:0000313" key="13">
    <source>
        <dbReference type="Proteomes" id="UP000242875"/>
    </source>
</evidence>
<evidence type="ECO:0000256" key="10">
    <source>
        <dbReference type="PROSITE-ProRule" id="PRU00282"/>
    </source>
</evidence>
<gene>
    <name evidence="12" type="ORF">BZG36_02867</name>
</gene>
<dbReference type="PANTHER" id="PTHR45788:SF2">
    <property type="entry name" value="SUCCINATE_FUMARATE MITOCHONDRIAL TRANSPORTER"/>
    <property type="match status" value="1"/>
</dbReference>
<dbReference type="InterPro" id="IPR018108">
    <property type="entry name" value="MCP_transmembrane"/>
</dbReference>
<evidence type="ECO:0000256" key="11">
    <source>
        <dbReference type="RuleBase" id="RU000488"/>
    </source>
</evidence>
<dbReference type="EMBL" id="MVBO01000053">
    <property type="protein sequence ID" value="OZJ04116.1"/>
    <property type="molecule type" value="Genomic_DNA"/>
</dbReference>
<dbReference type="InterPro" id="IPR023395">
    <property type="entry name" value="MCP_dom_sf"/>
</dbReference>
<feature type="repeat" description="Solcar" evidence="10">
    <location>
        <begin position="213"/>
        <end position="300"/>
    </location>
</feature>
<dbReference type="PRINTS" id="PR00926">
    <property type="entry name" value="MITOCARRIER"/>
</dbReference>
<protein>
    <recommendedName>
        <fullName evidence="14">Succinate/fumarate mitochondrial transporter</fullName>
    </recommendedName>
</protein>
<dbReference type="OrthoDB" id="204711at2759"/>
<keyword evidence="13" id="KW-1185">Reference proteome</keyword>
<evidence type="ECO:0000256" key="2">
    <source>
        <dbReference type="ARBA" id="ARBA00006375"/>
    </source>
</evidence>
<name>A0A261Y0J4_9FUNG</name>
<accession>A0A261Y0J4</accession>
<reference evidence="12 13" key="1">
    <citation type="journal article" date="2017" name="Mycologia">
        <title>Bifiguratus adelaidae, gen. et sp. nov., a new member of Mucoromycotina in endophytic and soil-dwelling habitats.</title>
        <authorList>
            <person name="Torres-Cruz T.J."/>
            <person name="Billingsley Tobias T.L."/>
            <person name="Almatruk M."/>
            <person name="Hesse C."/>
            <person name="Kuske C.R."/>
            <person name="Desiro A."/>
            <person name="Benucci G.M."/>
            <person name="Bonito G."/>
            <person name="Stajich J.E."/>
            <person name="Dunlap C."/>
            <person name="Arnold A.E."/>
            <person name="Porras-Alfaro A."/>
        </authorList>
    </citation>
    <scope>NUCLEOTIDE SEQUENCE [LARGE SCALE GENOMIC DNA]</scope>
    <source>
        <strain evidence="12 13">AZ0501</strain>
    </source>
</reference>
<dbReference type="SUPFAM" id="SSF103506">
    <property type="entry name" value="Mitochondrial carrier"/>
    <property type="match status" value="1"/>
</dbReference>
<comment type="similarity">
    <text evidence="2 11">Belongs to the mitochondrial carrier (TC 2.A.29) family.</text>
</comment>
<evidence type="ECO:0000256" key="4">
    <source>
        <dbReference type="ARBA" id="ARBA00022692"/>
    </source>
</evidence>
<dbReference type="Pfam" id="PF00153">
    <property type="entry name" value="Mito_carr"/>
    <property type="match status" value="3"/>
</dbReference>
<dbReference type="InterPro" id="IPR049563">
    <property type="entry name" value="TXTP-like"/>
</dbReference>
<evidence type="ECO:0000256" key="7">
    <source>
        <dbReference type="ARBA" id="ARBA00022989"/>
    </source>
</evidence>
<evidence type="ECO:0000256" key="8">
    <source>
        <dbReference type="ARBA" id="ARBA00023128"/>
    </source>
</evidence>
<proteinExistence type="inferred from homology"/>
<keyword evidence="3 11" id="KW-0813">Transport</keyword>